<evidence type="ECO:0000313" key="2">
    <source>
        <dbReference type="Proteomes" id="UP000008062"/>
    </source>
</evidence>
<dbReference type="OMA" id="NLARYHQ"/>
<accession>F9XGX2</accession>
<dbReference type="RefSeq" id="XP_003850462.1">
    <property type="nucleotide sequence ID" value="XM_003850414.1"/>
</dbReference>
<dbReference type="Proteomes" id="UP000008062">
    <property type="component" value="Chromosome 8"/>
</dbReference>
<dbReference type="GeneID" id="13402749"/>
<proteinExistence type="predicted"/>
<dbReference type="GO" id="GO:0001228">
    <property type="term" value="F:DNA-binding transcription activator activity, RNA polymerase II-specific"/>
    <property type="evidence" value="ECO:0007669"/>
    <property type="project" value="TreeGrafter"/>
</dbReference>
<sequence length="478" mass="53477">MRPAAYLDIADDAFGWFGYPRTMDDGEEGVMSSETVSRFFASQYTLAFAPARRTSIELARVSSRCIRASEFSRRISYLDDIASNRAHIQAHAVISALAVEKRGELRRVKRDGGREERPLTAAAYEDATRMQYVQTQKSGNRTCTYSNASHPGSPSILPSPNDLDVELMHHWTVSTYTVVASEPRQHWLWQVFTPRLAFRYPFLLHGILAFAALHRRYLTDDQHERDSLLTVARYHQQQALTLYIPLLQAINDENCHALFAFSVILTLICYAMLQDSETDESESLVTRFNEAFDSVIGATAVAFQALDTLKAGEFGAIMTPLEPTVNSLSGFDDGTRESLEALLTCAERVCEAKPGEDNSNLITQRNAYFSAIFGLASTLTPLPEDRNRGAILAWPVMCQSEFLTMLKQRDPLALVVLGNYSVPLHLQHRGLFILDGIAKRLIEAVANEVGAAWHPYLEWARMRIAEPFTPAASTSENT</sequence>
<protein>
    <submittedName>
        <fullName evidence="1">Uncharacterized protein</fullName>
    </submittedName>
</protein>
<name>F9XGX2_ZYMTI</name>
<organism evidence="1 2">
    <name type="scientific">Zymoseptoria tritici (strain CBS 115943 / IPO323)</name>
    <name type="common">Speckled leaf blotch fungus</name>
    <name type="synonym">Septoria tritici</name>
    <dbReference type="NCBI Taxonomy" id="336722"/>
    <lineage>
        <taxon>Eukaryota</taxon>
        <taxon>Fungi</taxon>
        <taxon>Dikarya</taxon>
        <taxon>Ascomycota</taxon>
        <taxon>Pezizomycotina</taxon>
        <taxon>Dothideomycetes</taxon>
        <taxon>Dothideomycetidae</taxon>
        <taxon>Mycosphaerellales</taxon>
        <taxon>Mycosphaerellaceae</taxon>
        <taxon>Zymoseptoria</taxon>
    </lineage>
</organism>
<gene>
    <name evidence="1" type="ORF">MYCGRDRAFT_95021</name>
</gene>
<dbReference type="HOGENOM" id="CLU_024934_5_2_1"/>
<dbReference type="OrthoDB" id="5386330at2759"/>
<dbReference type="InParanoid" id="F9XGX2"/>
<dbReference type="InterPro" id="IPR053157">
    <property type="entry name" value="Sterol_Uptake_Regulator"/>
</dbReference>
<dbReference type="AlphaFoldDB" id="F9XGX2"/>
<dbReference type="eggNOG" id="ENOG502QRM1">
    <property type="taxonomic scope" value="Eukaryota"/>
</dbReference>
<dbReference type="KEGG" id="ztr:MYCGRDRAFT_95021"/>
<dbReference type="PANTHER" id="PTHR47784:SF5">
    <property type="entry name" value="STEROL UPTAKE CONTROL PROTEIN 2"/>
    <property type="match status" value="1"/>
</dbReference>
<dbReference type="PANTHER" id="PTHR47784">
    <property type="entry name" value="STEROL UPTAKE CONTROL PROTEIN 2"/>
    <property type="match status" value="1"/>
</dbReference>
<dbReference type="STRING" id="336722.F9XGX2"/>
<evidence type="ECO:0000313" key="1">
    <source>
        <dbReference type="EMBL" id="EGP85438.1"/>
    </source>
</evidence>
<reference evidence="1 2" key="1">
    <citation type="journal article" date="2011" name="PLoS Genet.">
        <title>Finished genome of the fungal wheat pathogen Mycosphaerella graminicola reveals dispensome structure, chromosome plasticity, and stealth pathogenesis.</title>
        <authorList>
            <person name="Goodwin S.B."/>
            <person name="Ben M'barek S."/>
            <person name="Dhillon B."/>
            <person name="Wittenberg A.H.J."/>
            <person name="Crane C.F."/>
            <person name="Hane J.K."/>
            <person name="Foster A.J."/>
            <person name="Van der Lee T.A.J."/>
            <person name="Grimwood J."/>
            <person name="Aerts A."/>
            <person name="Antoniw J."/>
            <person name="Bailey A."/>
            <person name="Bluhm B."/>
            <person name="Bowler J."/>
            <person name="Bristow J."/>
            <person name="van der Burgt A."/>
            <person name="Canto-Canche B."/>
            <person name="Churchill A.C.L."/>
            <person name="Conde-Ferraez L."/>
            <person name="Cools H.J."/>
            <person name="Coutinho P.M."/>
            <person name="Csukai M."/>
            <person name="Dehal P."/>
            <person name="De Wit P."/>
            <person name="Donzelli B."/>
            <person name="van de Geest H.C."/>
            <person name="van Ham R.C.H.J."/>
            <person name="Hammond-Kosack K.E."/>
            <person name="Henrissat B."/>
            <person name="Kilian A."/>
            <person name="Kobayashi A.K."/>
            <person name="Koopmann E."/>
            <person name="Kourmpetis Y."/>
            <person name="Kuzniar A."/>
            <person name="Lindquist E."/>
            <person name="Lombard V."/>
            <person name="Maliepaard C."/>
            <person name="Martins N."/>
            <person name="Mehrabi R."/>
            <person name="Nap J.P.H."/>
            <person name="Ponomarenko A."/>
            <person name="Rudd J.J."/>
            <person name="Salamov A."/>
            <person name="Schmutz J."/>
            <person name="Schouten H.J."/>
            <person name="Shapiro H."/>
            <person name="Stergiopoulos I."/>
            <person name="Torriani S.F.F."/>
            <person name="Tu H."/>
            <person name="de Vries R.P."/>
            <person name="Waalwijk C."/>
            <person name="Ware S.B."/>
            <person name="Wiebenga A."/>
            <person name="Zwiers L.-H."/>
            <person name="Oliver R.P."/>
            <person name="Grigoriev I.V."/>
            <person name="Kema G.H.J."/>
        </authorList>
    </citation>
    <scope>NUCLEOTIDE SEQUENCE [LARGE SCALE GENOMIC DNA]</scope>
    <source>
        <strain evidence="2">CBS 115943 / IPO323</strain>
    </source>
</reference>
<keyword evidence="2" id="KW-1185">Reference proteome</keyword>
<dbReference type="EMBL" id="CM001203">
    <property type="protein sequence ID" value="EGP85438.1"/>
    <property type="molecule type" value="Genomic_DNA"/>
</dbReference>